<protein>
    <submittedName>
        <fullName evidence="4">Carbamoyltransferase</fullName>
    </submittedName>
</protein>
<evidence type="ECO:0000259" key="3">
    <source>
        <dbReference type="Pfam" id="PF16861"/>
    </source>
</evidence>
<dbReference type="AlphaFoldDB" id="A0A6I4I154"/>
<evidence type="ECO:0000313" key="5">
    <source>
        <dbReference type="Proteomes" id="UP000429232"/>
    </source>
</evidence>
<evidence type="ECO:0000313" key="4">
    <source>
        <dbReference type="EMBL" id="QQL50477.1"/>
    </source>
</evidence>
<gene>
    <name evidence="4" type="ORF">GO620_003200</name>
</gene>
<dbReference type="Gene3D" id="3.90.870.20">
    <property type="entry name" value="Carbamoyltransferase, C-terminal domain"/>
    <property type="match status" value="1"/>
</dbReference>
<dbReference type="Gene3D" id="3.30.420.40">
    <property type="match status" value="2"/>
</dbReference>
<dbReference type="InterPro" id="IPR003696">
    <property type="entry name" value="Carbtransf_dom"/>
</dbReference>
<proteinExistence type="inferred from homology"/>
<dbReference type="EMBL" id="CP066775">
    <property type="protein sequence ID" value="QQL50477.1"/>
    <property type="molecule type" value="Genomic_DNA"/>
</dbReference>
<dbReference type="KEGG" id="mgik:GO620_003200"/>
<dbReference type="InterPro" id="IPR043129">
    <property type="entry name" value="ATPase_NBD"/>
</dbReference>
<dbReference type="PANTHER" id="PTHR34847">
    <property type="entry name" value="NODULATION PROTEIN U"/>
    <property type="match status" value="1"/>
</dbReference>
<dbReference type="InterPro" id="IPR051338">
    <property type="entry name" value="NodU/CmcH_Carbamoyltrnsfr"/>
</dbReference>
<dbReference type="InterPro" id="IPR038152">
    <property type="entry name" value="Carbam_trans_C_sf"/>
</dbReference>
<keyword evidence="5" id="KW-1185">Reference proteome</keyword>
<comment type="similarity">
    <text evidence="1">Belongs to the NodU/CmcH family.</text>
</comment>
<evidence type="ECO:0000259" key="2">
    <source>
        <dbReference type="Pfam" id="PF02543"/>
    </source>
</evidence>
<dbReference type="SUPFAM" id="SSF53067">
    <property type="entry name" value="Actin-like ATPase domain"/>
    <property type="match status" value="1"/>
</dbReference>
<organism evidence="4 5">
    <name type="scientific">Mucilaginibacter ginkgonis</name>
    <dbReference type="NCBI Taxonomy" id="2682091"/>
    <lineage>
        <taxon>Bacteria</taxon>
        <taxon>Pseudomonadati</taxon>
        <taxon>Bacteroidota</taxon>
        <taxon>Sphingobacteriia</taxon>
        <taxon>Sphingobacteriales</taxon>
        <taxon>Sphingobacteriaceae</taxon>
        <taxon>Mucilaginibacter</taxon>
    </lineage>
</organism>
<evidence type="ECO:0000256" key="1">
    <source>
        <dbReference type="ARBA" id="ARBA00006129"/>
    </source>
</evidence>
<dbReference type="CDD" id="cd24098">
    <property type="entry name" value="ASKHA_NBD_TobZ_N"/>
    <property type="match status" value="1"/>
</dbReference>
<dbReference type="Pfam" id="PF02543">
    <property type="entry name" value="Carbam_trans_N"/>
    <property type="match status" value="1"/>
</dbReference>
<name>A0A6I4I154_9SPHI</name>
<dbReference type="GO" id="GO:0016740">
    <property type="term" value="F:transferase activity"/>
    <property type="evidence" value="ECO:0007669"/>
    <property type="project" value="UniProtKB-KW"/>
</dbReference>
<accession>A0A6I4I154</accession>
<keyword evidence="4" id="KW-0808">Transferase</keyword>
<dbReference type="InterPro" id="IPR031730">
    <property type="entry name" value="Carbam_trans_C"/>
</dbReference>
<feature type="domain" description="Carbamoyltransferase" evidence="2">
    <location>
        <begin position="4"/>
        <end position="352"/>
    </location>
</feature>
<dbReference type="PANTHER" id="PTHR34847:SF1">
    <property type="entry name" value="NODULATION PROTEIN U"/>
    <property type="match status" value="1"/>
</dbReference>
<reference evidence="4 5" key="1">
    <citation type="submission" date="2020-12" db="EMBL/GenBank/DDBJ databases">
        <title>HMF7856_wgs.fasta genome submission.</title>
        <authorList>
            <person name="Kang H."/>
            <person name="Kim H."/>
            <person name="Joh K."/>
        </authorList>
    </citation>
    <scope>NUCLEOTIDE SEQUENCE [LARGE SCALE GENOMIC DNA]</scope>
    <source>
        <strain evidence="4 5">HMF7856</strain>
    </source>
</reference>
<sequence>MYTLGINAVFHDSAACLIKDGILIAAAEEERFTHFKHGKRPVPFSTWELPFHAIDYCLKIADIHINDVDHVAYSFDPYLLIGEEYRGKSTIEIPFESLAGGKPSAWLNPWDPLFLSSIVNARQQLNDGYPHHLQKRFIGANIQPGQWHYVEHHIAHAASAFNCSPFDDAAVMTVDGRGEVATTTYNIGNGQQLNRIGQVNLPHSLGLLYEQITTHLGFLHSSDEYKVMALASYGNNDFVKDFREMIQLQANGQFTITDQRLAERFGPQRLRHEEFNAHHFNIAHSLQVVLEETLLELTAWLRSETGVENLCMAGGVALNCVANARIRDSKQFKNVWVQPASGDDGTALGAALYIDAQQRKSSKRDFVMNHAYWGPEYSDNEIEKFMKWCKQPYRRLDNVAEETAELLAQDKIIGWYQGRMEFGPRALGDRSILASPISPEMQARLNEVKDREDFRPVAPVVLEEKASEWFDDAEFSPFMLFVNNVKADKAGRIPAVRHTDGTARIQTVNALQNKRYHDLLQAFYRRTGVPVLINTSFNTLGKPIVCTPRDAIECFWSSPFDALIIGSFLIEKNADQRSNSNLSTTGLAEKVPEGFAAAVVE</sequence>
<dbReference type="RefSeq" id="WP_157526299.1">
    <property type="nucleotide sequence ID" value="NZ_CP066775.1"/>
</dbReference>
<dbReference type="Proteomes" id="UP000429232">
    <property type="component" value="Chromosome"/>
</dbReference>
<feature type="domain" description="Carbamoyltransferase C-terminal" evidence="3">
    <location>
        <begin position="404"/>
        <end position="572"/>
    </location>
</feature>
<dbReference type="Pfam" id="PF16861">
    <property type="entry name" value="Carbam_trans_C"/>
    <property type="match status" value="1"/>
</dbReference>